<feature type="coiled-coil region" evidence="1">
    <location>
        <begin position="424"/>
        <end position="485"/>
    </location>
</feature>
<comment type="caution">
    <text evidence="2">The sequence shown here is derived from an EMBL/GenBank/DDBJ whole genome shotgun (WGS) entry which is preliminary data.</text>
</comment>
<keyword evidence="3" id="KW-1185">Reference proteome</keyword>
<evidence type="ECO:0000313" key="3">
    <source>
        <dbReference type="Proteomes" id="UP001642483"/>
    </source>
</evidence>
<organism evidence="2 3">
    <name type="scientific">Clavelina lepadiformis</name>
    <name type="common">Light-bulb sea squirt</name>
    <name type="synonym">Ascidia lepadiformis</name>
    <dbReference type="NCBI Taxonomy" id="159417"/>
    <lineage>
        <taxon>Eukaryota</taxon>
        <taxon>Metazoa</taxon>
        <taxon>Chordata</taxon>
        <taxon>Tunicata</taxon>
        <taxon>Ascidiacea</taxon>
        <taxon>Aplousobranchia</taxon>
        <taxon>Clavelinidae</taxon>
        <taxon>Clavelina</taxon>
    </lineage>
</organism>
<keyword evidence="1" id="KW-0175">Coiled coil</keyword>
<dbReference type="Proteomes" id="UP001642483">
    <property type="component" value="Unassembled WGS sequence"/>
</dbReference>
<sequence>MSENEAKNEDNLEMKDVVYSNDDVFPNNEECENLSIVADPSELYKKFQEFCKANGSRNQSTEFCGEEEHSLLSSSICSDYSNHSATENNDIERNDLYQRNKSLREQNNELNEKMDQLMRQLENVEDENKQQRSEIIIHEKEMKTYNDLMQELQVENIQAQADLAETKEKVLLMENNIRRMKADELDLRAMNRNLQDQNDHLSNDLNVATMLKFALNEENSTLKERCEGLEADVDLKNKELDEKLQLYQDLREQTEEFKSSVQILREEKDTLLDQVREIQMEVSIYQQSYHKSPDNISPLKSPTEKHLFSLQSEIAEAEKNNESLLHCLDDNQLTVANPSMNEMLQSMLMARSGASTPLNVSPRCFPSQSQNIENIFFSSAVQEAGTQTSQHEIRETFCQTDEEFASLEESSTLITIQELCTELKADLNTKEKELEITLEILEHNQKQKQCLTRQLEDIFSSKAELERLNERYLSEISQLNDINEKLCTSKIHQLYDDIQQLTSGNECDEELPEGNLMDITLLDALNLENMTCLNTKTAAKSVLPFMEYDWVGFQNTELSSERDQVILHARLQVLKKCKSLLCFAFLKQMEAVREVARECLHGYNPPSSSDHVDLAPSMILSQGISAHLMKLNDLSRRVATCCKSIGSLEAEIKLQNCIKLFVKGLSNSSQRISKLQQDLVKLRDINGFVSQVEEIPTDENSIDCSEIVEVSPELFQTVIFSSYMPDWMKCVLDHELCAEVVQNGIQLSYYLQDKFTISRRKLLGFIFLFCALFSISPVDYQVNPVY</sequence>
<name>A0ABP0FNB7_CLALP</name>
<accession>A0ABP0FNB7</accession>
<evidence type="ECO:0000313" key="2">
    <source>
        <dbReference type="EMBL" id="CAK8679907.1"/>
    </source>
</evidence>
<protein>
    <submittedName>
        <fullName evidence="2">Uncharacterized protein</fullName>
    </submittedName>
</protein>
<evidence type="ECO:0000256" key="1">
    <source>
        <dbReference type="SAM" id="Coils"/>
    </source>
</evidence>
<gene>
    <name evidence="2" type="ORF">CVLEPA_LOCUS10151</name>
</gene>
<feature type="coiled-coil region" evidence="1">
    <location>
        <begin position="93"/>
        <end position="281"/>
    </location>
</feature>
<proteinExistence type="predicted"/>
<dbReference type="EMBL" id="CAWYQH010000068">
    <property type="protein sequence ID" value="CAK8679907.1"/>
    <property type="molecule type" value="Genomic_DNA"/>
</dbReference>
<reference evidence="2 3" key="1">
    <citation type="submission" date="2024-02" db="EMBL/GenBank/DDBJ databases">
        <authorList>
            <person name="Daric V."/>
            <person name="Darras S."/>
        </authorList>
    </citation>
    <scope>NUCLEOTIDE SEQUENCE [LARGE SCALE GENOMIC DNA]</scope>
</reference>